<accession>A0A939DZK4</accession>
<name>A0A939DZK4_9CORY</name>
<sequence>MTVKRVAPRRLSRIVGVAGICAVAALVGATMSTPVTAVPTTVNSEESIPPPL</sequence>
<dbReference type="EMBL" id="JAFLEQ010000003">
    <property type="protein sequence ID" value="MBN9643128.1"/>
    <property type="molecule type" value="Genomic_DNA"/>
</dbReference>
<dbReference type="AlphaFoldDB" id="A0A939DZK4"/>
<dbReference type="RefSeq" id="WP_207117533.1">
    <property type="nucleotide sequence ID" value="NZ_JAFLEQ010000003.1"/>
</dbReference>
<evidence type="ECO:0000313" key="1">
    <source>
        <dbReference type="EMBL" id="MBN9643128.1"/>
    </source>
</evidence>
<comment type="caution">
    <text evidence="1">The sequence shown here is derived from an EMBL/GenBank/DDBJ whole genome shotgun (WGS) entry which is preliminary data.</text>
</comment>
<gene>
    <name evidence="1" type="ORF">JZY06_00560</name>
</gene>
<organism evidence="1 2">
    <name type="scientific">Corynebacterium mendelii</name>
    <dbReference type="NCBI Taxonomy" id="2765362"/>
    <lineage>
        <taxon>Bacteria</taxon>
        <taxon>Bacillati</taxon>
        <taxon>Actinomycetota</taxon>
        <taxon>Actinomycetes</taxon>
        <taxon>Mycobacteriales</taxon>
        <taxon>Corynebacteriaceae</taxon>
        <taxon>Corynebacterium</taxon>
    </lineage>
</organism>
<keyword evidence="2" id="KW-1185">Reference proteome</keyword>
<reference evidence="1" key="1">
    <citation type="submission" date="2021-03" db="EMBL/GenBank/DDBJ databases">
        <authorList>
            <person name="Sun Q."/>
        </authorList>
    </citation>
    <scope>NUCLEOTIDE SEQUENCE</scope>
    <source>
        <strain evidence="1">CCM 8862</strain>
    </source>
</reference>
<dbReference type="Proteomes" id="UP000664332">
    <property type="component" value="Unassembled WGS sequence"/>
</dbReference>
<protein>
    <submittedName>
        <fullName evidence="1">Uncharacterized protein</fullName>
    </submittedName>
</protein>
<evidence type="ECO:0000313" key="2">
    <source>
        <dbReference type="Proteomes" id="UP000664332"/>
    </source>
</evidence>
<proteinExistence type="predicted"/>